<accession>A0A8J4A965</accession>
<dbReference type="AlphaFoldDB" id="A0A8J4A965"/>
<proteinExistence type="predicted"/>
<feature type="region of interest" description="Disordered" evidence="1">
    <location>
        <begin position="25"/>
        <end position="51"/>
    </location>
</feature>
<dbReference type="Proteomes" id="UP000614996">
    <property type="component" value="Unassembled WGS sequence"/>
</dbReference>
<reference evidence="3" key="1">
    <citation type="journal article" date="2021" name="Int. J. Syst. Evol. Microbiol.">
        <title>Actinocatenispora comari sp. nov., an endophytic actinomycete isolated from aerial parts of Comarum salesowianum.</title>
        <authorList>
            <person name="Oyunbileg N."/>
            <person name="Iizaka Y."/>
            <person name="Hamada M."/>
            <person name="Davaapurev B.O."/>
            <person name="Fukumoto A."/>
            <person name="Tsetseg B."/>
            <person name="Kato F."/>
            <person name="Tamura T."/>
            <person name="Batkhuu J."/>
            <person name="Anzai Y."/>
        </authorList>
    </citation>
    <scope>NUCLEOTIDE SEQUENCE [LARGE SCALE GENOMIC DNA]</scope>
    <source>
        <strain evidence="3">NUM-2625</strain>
    </source>
</reference>
<protein>
    <submittedName>
        <fullName evidence="2">Uncharacterized protein</fullName>
    </submittedName>
</protein>
<dbReference type="EMBL" id="BOPO01000024">
    <property type="protein sequence ID" value="GIL26563.1"/>
    <property type="molecule type" value="Genomic_DNA"/>
</dbReference>
<evidence type="ECO:0000313" key="2">
    <source>
        <dbReference type="EMBL" id="GIL26563.1"/>
    </source>
</evidence>
<sequence>MSNSIGHWNALFVTTMWTNIAASTASTTTATQRPGWRTGTARIGSGRPRPEPVTSLDIVDYCDTDGFTVGLSILPTCTPQFFRTFS</sequence>
<keyword evidence="3" id="KW-1185">Reference proteome</keyword>
<evidence type="ECO:0000256" key="1">
    <source>
        <dbReference type="SAM" id="MobiDB-lite"/>
    </source>
</evidence>
<evidence type="ECO:0000313" key="3">
    <source>
        <dbReference type="Proteomes" id="UP000614996"/>
    </source>
</evidence>
<comment type="caution">
    <text evidence="2">The sequence shown here is derived from an EMBL/GenBank/DDBJ whole genome shotgun (WGS) entry which is preliminary data.</text>
</comment>
<gene>
    <name evidence="2" type="ORF">NUM_18170</name>
</gene>
<organism evidence="2 3">
    <name type="scientific">Actinocatenispora comari</name>
    <dbReference type="NCBI Taxonomy" id="2807577"/>
    <lineage>
        <taxon>Bacteria</taxon>
        <taxon>Bacillati</taxon>
        <taxon>Actinomycetota</taxon>
        <taxon>Actinomycetes</taxon>
        <taxon>Micromonosporales</taxon>
        <taxon>Micromonosporaceae</taxon>
        <taxon>Actinocatenispora</taxon>
    </lineage>
</organism>
<name>A0A8J4A965_9ACTN</name>